<accession>A0ABY1BC58</accession>
<reference evidence="1 2" key="1">
    <citation type="submission" date="2016-10" db="EMBL/GenBank/DDBJ databases">
        <authorList>
            <person name="Varghese N."/>
            <person name="Submissions S."/>
        </authorList>
    </citation>
    <scope>NUCLEOTIDE SEQUENCE [LARGE SCALE GENOMIC DNA]</scope>
    <source>
        <strain evidence="1 2">CIP 109853</strain>
    </source>
</reference>
<dbReference type="EMBL" id="FOFP01000006">
    <property type="protein sequence ID" value="SEQ48828.1"/>
    <property type="molecule type" value="Genomic_DNA"/>
</dbReference>
<comment type="caution">
    <text evidence="1">The sequence shown here is derived from an EMBL/GenBank/DDBJ whole genome shotgun (WGS) entry which is preliminary data.</text>
</comment>
<evidence type="ECO:0000313" key="2">
    <source>
        <dbReference type="Proteomes" id="UP000198512"/>
    </source>
</evidence>
<keyword evidence="2" id="KW-1185">Reference proteome</keyword>
<sequence length="131" mass="15121">MDSGSPHMGCLECWSWQGFRIRCALWPDEPRLLELHWAMGRQLIERGQLCPWRMASSTLGLLLDTASDAGLPWHWRSQCLDQSYRALYVLQHLAHSREQQARLNHLRNRLATLPMRPSLSLSELAEGNPYA</sequence>
<gene>
    <name evidence="1" type="ORF">SAMN05216600_106150</name>
</gene>
<dbReference type="Proteomes" id="UP000198512">
    <property type="component" value="Unassembled WGS sequence"/>
</dbReference>
<dbReference type="RefSeq" id="WP_069517951.1">
    <property type="nucleotide sequence ID" value="NZ_FOFP01000006.1"/>
</dbReference>
<name>A0ABY1BC58_9PSED</name>
<organism evidence="1 2">
    <name type="scientific">Pseudomonas cuatrocienegasensis</name>
    <dbReference type="NCBI Taxonomy" id="543360"/>
    <lineage>
        <taxon>Bacteria</taxon>
        <taxon>Pseudomonadati</taxon>
        <taxon>Pseudomonadota</taxon>
        <taxon>Gammaproteobacteria</taxon>
        <taxon>Pseudomonadales</taxon>
        <taxon>Pseudomonadaceae</taxon>
        <taxon>Pseudomonas</taxon>
    </lineage>
</organism>
<evidence type="ECO:0008006" key="3">
    <source>
        <dbReference type="Google" id="ProtNLM"/>
    </source>
</evidence>
<evidence type="ECO:0000313" key="1">
    <source>
        <dbReference type="EMBL" id="SEQ48828.1"/>
    </source>
</evidence>
<proteinExistence type="predicted"/>
<protein>
    <recommendedName>
        <fullName evidence="3">FagA protein</fullName>
    </recommendedName>
</protein>